<feature type="binding site" evidence="1">
    <location>
        <position position="12"/>
    </location>
    <ligand>
        <name>Zn(2+)</name>
        <dbReference type="ChEBI" id="CHEBI:29105"/>
    </ligand>
</feature>
<evidence type="ECO:0000313" key="3">
    <source>
        <dbReference type="EMBL" id="VVC97360.1"/>
    </source>
</evidence>
<feature type="binding site" evidence="1">
    <location>
        <position position="49"/>
    </location>
    <ligand>
        <name>Zn(2+)</name>
        <dbReference type="ChEBI" id="CHEBI:29105"/>
    </ligand>
</feature>
<dbReference type="Proteomes" id="UP000324832">
    <property type="component" value="Unassembled WGS sequence"/>
</dbReference>
<dbReference type="GO" id="GO:0005634">
    <property type="term" value="C:nucleus"/>
    <property type="evidence" value="ECO:0007669"/>
    <property type="project" value="InterPro"/>
</dbReference>
<feature type="binding site" evidence="1">
    <location>
        <position position="52"/>
    </location>
    <ligand>
        <name>Zn(2+)</name>
        <dbReference type="ChEBI" id="CHEBI:29105"/>
    </ligand>
</feature>
<feature type="binding site" evidence="1">
    <location>
        <position position="9"/>
    </location>
    <ligand>
        <name>Zn(2+)</name>
        <dbReference type="ChEBI" id="CHEBI:29105"/>
    </ligand>
</feature>
<dbReference type="GO" id="GO:0008270">
    <property type="term" value="F:zinc ion binding"/>
    <property type="evidence" value="ECO:0007669"/>
    <property type="project" value="UniProtKB-UniRule"/>
</dbReference>
<dbReference type="AlphaFoldDB" id="A0A5E4QI09"/>
<dbReference type="Pfam" id="PF07776">
    <property type="entry name" value="zf-AD"/>
    <property type="match status" value="1"/>
</dbReference>
<dbReference type="InterPro" id="IPR012934">
    <property type="entry name" value="Znf_AD"/>
</dbReference>
<dbReference type="EMBL" id="FZQP02003124">
    <property type="protein sequence ID" value="VVC97360.1"/>
    <property type="molecule type" value="Genomic_DNA"/>
</dbReference>
<dbReference type="PROSITE" id="PS51915">
    <property type="entry name" value="ZAD"/>
    <property type="match status" value="1"/>
</dbReference>
<gene>
    <name evidence="3" type="ORF">LSINAPIS_LOCUS8657</name>
</gene>
<protein>
    <recommendedName>
        <fullName evidence="2">ZAD domain-containing protein</fullName>
    </recommendedName>
</protein>
<proteinExistence type="predicted"/>
<organism evidence="3 4">
    <name type="scientific">Leptidea sinapis</name>
    <dbReference type="NCBI Taxonomy" id="189913"/>
    <lineage>
        <taxon>Eukaryota</taxon>
        <taxon>Metazoa</taxon>
        <taxon>Ecdysozoa</taxon>
        <taxon>Arthropoda</taxon>
        <taxon>Hexapoda</taxon>
        <taxon>Insecta</taxon>
        <taxon>Pterygota</taxon>
        <taxon>Neoptera</taxon>
        <taxon>Endopterygota</taxon>
        <taxon>Lepidoptera</taxon>
        <taxon>Glossata</taxon>
        <taxon>Ditrysia</taxon>
        <taxon>Papilionoidea</taxon>
        <taxon>Pieridae</taxon>
        <taxon>Dismorphiinae</taxon>
        <taxon>Leptidea</taxon>
    </lineage>
</organism>
<keyword evidence="1" id="KW-0862">Zinc</keyword>
<reference evidence="3 4" key="1">
    <citation type="submission" date="2017-07" db="EMBL/GenBank/DDBJ databases">
        <authorList>
            <person name="Talla V."/>
            <person name="Backstrom N."/>
        </authorList>
    </citation>
    <scope>NUCLEOTIDE SEQUENCE [LARGE SCALE GENOMIC DNA]</scope>
</reference>
<accession>A0A5E4QI09</accession>
<keyword evidence="1" id="KW-0863">Zinc-finger</keyword>
<evidence type="ECO:0000256" key="1">
    <source>
        <dbReference type="PROSITE-ProRule" id="PRU01263"/>
    </source>
</evidence>
<keyword evidence="1" id="KW-0479">Metal-binding</keyword>
<feature type="domain" description="ZAD" evidence="2">
    <location>
        <begin position="7"/>
        <end position="76"/>
    </location>
</feature>
<sequence>MNEGLNHKCRACLALDKEMISFDEKVILIFNDLTNLEVKSNDGLPQHVCKSCWDIIELFIQFRERCMSVNWSLRNNLKNLENIFLASGVNSKN</sequence>
<evidence type="ECO:0000259" key="2">
    <source>
        <dbReference type="PROSITE" id="PS51915"/>
    </source>
</evidence>
<keyword evidence="4" id="KW-1185">Reference proteome</keyword>
<dbReference type="SMART" id="SM00868">
    <property type="entry name" value="zf-AD"/>
    <property type="match status" value="1"/>
</dbReference>
<evidence type="ECO:0000313" key="4">
    <source>
        <dbReference type="Proteomes" id="UP000324832"/>
    </source>
</evidence>
<name>A0A5E4QI09_9NEOP</name>
<dbReference type="Gene3D" id="3.40.1800.20">
    <property type="match status" value="1"/>
</dbReference>
<dbReference type="SUPFAM" id="SSF57716">
    <property type="entry name" value="Glucocorticoid receptor-like (DNA-binding domain)"/>
    <property type="match status" value="1"/>
</dbReference>